<proteinExistence type="predicted"/>
<evidence type="ECO:0000313" key="2">
    <source>
        <dbReference type="Proteomes" id="UP001149074"/>
    </source>
</evidence>
<dbReference type="GeneID" id="81352135"/>
<accession>A0A9W9KP18</accession>
<keyword evidence="2" id="KW-1185">Reference proteome</keyword>
<name>A0A9W9KP18_9EURO</name>
<organism evidence="1 2">
    <name type="scientific">Penicillium argentinense</name>
    <dbReference type="NCBI Taxonomy" id="1131581"/>
    <lineage>
        <taxon>Eukaryota</taxon>
        <taxon>Fungi</taxon>
        <taxon>Dikarya</taxon>
        <taxon>Ascomycota</taxon>
        <taxon>Pezizomycotina</taxon>
        <taxon>Eurotiomycetes</taxon>
        <taxon>Eurotiomycetidae</taxon>
        <taxon>Eurotiales</taxon>
        <taxon>Aspergillaceae</taxon>
        <taxon>Penicillium</taxon>
    </lineage>
</organism>
<evidence type="ECO:0000313" key="1">
    <source>
        <dbReference type="EMBL" id="KAJ5112607.1"/>
    </source>
</evidence>
<gene>
    <name evidence="1" type="ORF">N7532_000652</name>
</gene>
<comment type="caution">
    <text evidence="1">The sequence shown here is derived from an EMBL/GenBank/DDBJ whole genome shotgun (WGS) entry which is preliminary data.</text>
</comment>
<reference evidence="1" key="1">
    <citation type="submission" date="2022-11" db="EMBL/GenBank/DDBJ databases">
        <authorList>
            <person name="Petersen C."/>
        </authorList>
    </citation>
    <scope>NUCLEOTIDE SEQUENCE</scope>
    <source>
        <strain evidence="1">IBT 30761</strain>
    </source>
</reference>
<dbReference type="RefSeq" id="XP_056480380.1">
    <property type="nucleotide sequence ID" value="XM_056613156.1"/>
</dbReference>
<sequence length="62" mass="7207">MQFSLPIRRVFFPGVTGYSFYIDSIPTSLESLWSMLFEASGQNEMHSYVNYAAGNENLENWY</sequence>
<protein>
    <submittedName>
        <fullName evidence="1">FAD-dependent oxygenase</fullName>
    </submittedName>
</protein>
<dbReference type="OrthoDB" id="9996127at2759"/>
<dbReference type="Proteomes" id="UP001149074">
    <property type="component" value="Unassembled WGS sequence"/>
</dbReference>
<reference evidence="1" key="2">
    <citation type="journal article" date="2023" name="IMA Fungus">
        <title>Comparative genomic study of the Penicillium genus elucidates a diverse pangenome and 15 lateral gene transfer events.</title>
        <authorList>
            <person name="Petersen C."/>
            <person name="Sorensen T."/>
            <person name="Nielsen M.R."/>
            <person name="Sondergaard T.E."/>
            <person name="Sorensen J.L."/>
            <person name="Fitzpatrick D.A."/>
            <person name="Frisvad J.C."/>
            <person name="Nielsen K.L."/>
        </authorList>
    </citation>
    <scope>NUCLEOTIDE SEQUENCE</scope>
    <source>
        <strain evidence="1">IBT 30761</strain>
    </source>
</reference>
<dbReference type="AlphaFoldDB" id="A0A9W9KP18"/>
<dbReference type="EMBL" id="JAPQKI010000001">
    <property type="protein sequence ID" value="KAJ5112607.1"/>
    <property type="molecule type" value="Genomic_DNA"/>
</dbReference>